<dbReference type="FunFam" id="3.30.50.10:FF:000013">
    <property type="entry name" value="Nuclear receptor subfamily 1 group D member 2"/>
    <property type="match status" value="1"/>
</dbReference>
<dbReference type="PROSITE" id="PS00031">
    <property type="entry name" value="NUCLEAR_REC_DBD_1"/>
    <property type="match status" value="1"/>
</dbReference>
<evidence type="ECO:0000256" key="7">
    <source>
        <dbReference type="ARBA" id="ARBA00023125"/>
    </source>
</evidence>
<keyword evidence="4 11" id="KW-0863">Zinc-finger</keyword>
<dbReference type="OMA" id="WAVHACE"/>
<dbReference type="CDD" id="cd06929">
    <property type="entry name" value="NR_LBD_F1"/>
    <property type="match status" value="1"/>
</dbReference>
<keyword evidence="3 11" id="KW-0479">Metal-binding</keyword>
<accession>A0A914B8U3</accession>
<dbReference type="SMART" id="SM00399">
    <property type="entry name" value="ZnF_C4"/>
    <property type="match status" value="1"/>
</dbReference>
<keyword evidence="9 11" id="KW-0675">Receptor</keyword>
<dbReference type="GO" id="GO:0000978">
    <property type="term" value="F:RNA polymerase II cis-regulatory region sequence-specific DNA binding"/>
    <property type="evidence" value="ECO:0007669"/>
    <property type="project" value="TreeGrafter"/>
</dbReference>
<keyword evidence="8 11" id="KW-0804">Transcription</keyword>
<evidence type="ECO:0000313" key="15">
    <source>
        <dbReference type="Proteomes" id="UP000887568"/>
    </source>
</evidence>
<dbReference type="SMART" id="SM00430">
    <property type="entry name" value="HOLI"/>
    <property type="match status" value="1"/>
</dbReference>
<dbReference type="Gene3D" id="1.10.565.10">
    <property type="entry name" value="Retinoid X Receptor"/>
    <property type="match status" value="1"/>
</dbReference>
<dbReference type="SUPFAM" id="SSF48508">
    <property type="entry name" value="Nuclear receptor ligand-binding domain"/>
    <property type="match status" value="1"/>
</dbReference>
<evidence type="ECO:0000256" key="6">
    <source>
        <dbReference type="ARBA" id="ARBA00023015"/>
    </source>
</evidence>
<keyword evidence="10 11" id="KW-0539">Nucleus</keyword>
<dbReference type="GO" id="GO:0000122">
    <property type="term" value="P:negative regulation of transcription by RNA polymerase II"/>
    <property type="evidence" value="ECO:0007669"/>
    <property type="project" value="TreeGrafter"/>
</dbReference>
<sequence>MHFCTVNSMTKGRMSVVTGGYGYAVLCRVCGDKASGFHYGVHACEGCKGFFRRSIQQNVKYRVCTKGDECLIMRINRNRCQYCRLKKCLYVGMSKDAVRLGRCPKKCKPQGMPIPSPPKSPSGEYIINPEESQMKMEQLILSIHEAQKKTLWDGFTFSGWSEYFPSTISRNGCDAQTKLITDLVTNNFTPSITRIIGFAKMIPGFLNLDKDDQIMLLKGGSLEVLLVRLAHVITVKDGMCALMEYHKEMLEGEIKMTPLMEIIQGVIEFGLKFKQLQLTNCEVALFTAVILLSADRPGLRVPDEIETLQLQVVQALQSQILLNHPNDRLVFPRLMMKLSDIRQFSVTNSDRMINVMDSRS</sequence>
<dbReference type="CDD" id="cd07166">
    <property type="entry name" value="NR_DBD_REV_ERB"/>
    <property type="match status" value="1"/>
</dbReference>
<dbReference type="GO" id="GO:0005634">
    <property type="term" value="C:nucleus"/>
    <property type="evidence" value="ECO:0007669"/>
    <property type="project" value="UniProtKB-SubCell"/>
</dbReference>
<evidence type="ECO:0000259" key="13">
    <source>
        <dbReference type="PROSITE" id="PS51843"/>
    </source>
</evidence>
<dbReference type="Pfam" id="PF00105">
    <property type="entry name" value="zf-C4"/>
    <property type="match status" value="1"/>
</dbReference>
<comment type="similarity">
    <text evidence="2">Belongs to the nuclear hormone receptor family. NR1 subfamily.</text>
</comment>
<dbReference type="AlphaFoldDB" id="A0A914B8U3"/>
<comment type="subcellular location">
    <subcellularLocation>
        <location evidence="1">Cytoplasm</location>
    </subcellularLocation>
    <subcellularLocation>
        <location evidence="11">Nucleus</location>
    </subcellularLocation>
</comment>
<keyword evidence="6 11" id="KW-0805">Transcription regulation</keyword>
<dbReference type="InterPro" id="IPR001628">
    <property type="entry name" value="Znf_hrmn_rcpt"/>
</dbReference>
<dbReference type="InterPro" id="IPR001723">
    <property type="entry name" value="Nuclear_hrmn_rcpt"/>
</dbReference>
<dbReference type="InterPro" id="IPR035500">
    <property type="entry name" value="NHR-like_dom_sf"/>
</dbReference>
<name>A0A914B8U3_PATMI</name>
<dbReference type="InterPro" id="IPR050234">
    <property type="entry name" value="Nuclear_hormone_rcpt_NR1"/>
</dbReference>
<keyword evidence="7 11" id="KW-0238">DNA-binding</keyword>
<dbReference type="EnsemblMetazoa" id="XM_038216481.1">
    <property type="protein sequence ID" value="XP_038072409.1"/>
    <property type="gene ID" value="LOC119740959"/>
</dbReference>
<dbReference type="GO" id="GO:0045944">
    <property type="term" value="P:positive regulation of transcription by RNA polymerase II"/>
    <property type="evidence" value="ECO:0007669"/>
    <property type="project" value="TreeGrafter"/>
</dbReference>
<feature type="domain" description="Nuclear receptor" evidence="12">
    <location>
        <begin position="24"/>
        <end position="100"/>
    </location>
</feature>
<dbReference type="GO" id="GO:0009755">
    <property type="term" value="P:hormone-mediated signaling pathway"/>
    <property type="evidence" value="ECO:0007669"/>
    <property type="project" value="TreeGrafter"/>
</dbReference>
<dbReference type="SUPFAM" id="SSF57716">
    <property type="entry name" value="Glucocorticoid receptor-like (DNA-binding domain)"/>
    <property type="match status" value="1"/>
</dbReference>
<dbReference type="PRINTS" id="PR00546">
    <property type="entry name" value="THYROIDHORMR"/>
</dbReference>
<evidence type="ECO:0000313" key="14">
    <source>
        <dbReference type="EnsemblMetazoa" id="XP_038072409.1"/>
    </source>
</evidence>
<evidence type="ECO:0000256" key="5">
    <source>
        <dbReference type="ARBA" id="ARBA00022833"/>
    </source>
</evidence>
<keyword evidence="5 11" id="KW-0862">Zinc</keyword>
<dbReference type="GeneID" id="119740959"/>
<dbReference type="Proteomes" id="UP000887568">
    <property type="component" value="Unplaced"/>
</dbReference>
<dbReference type="InterPro" id="IPR000536">
    <property type="entry name" value="Nucl_hrmn_rcpt_lig-bd"/>
</dbReference>
<evidence type="ECO:0000256" key="11">
    <source>
        <dbReference type="RuleBase" id="RU004334"/>
    </source>
</evidence>
<dbReference type="Gene3D" id="3.30.50.10">
    <property type="entry name" value="Erythroid Transcription Factor GATA-1, subunit A"/>
    <property type="match status" value="1"/>
</dbReference>
<evidence type="ECO:0000256" key="8">
    <source>
        <dbReference type="ARBA" id="ARBA00023163"/>
    </source>
</evidence>
<evidence type="ECO:0000256" key="10">
    <source>
        <dbReference type="ARBA" id="ARBA00023242"/>
    </source>
</evidence>
<dbReference type="InterPro" id="IPR013088">
    <property type="entry name" value="Znf_NHR/GATA"/>
</dbReference>
<proteinExistence type="inferred from homology"/>
<dbReference type="PROSITE" id="PS51030">
    <property type="entry name" value="NUCLEAR_REC_DBD_2"/>
    <property type="match status" value="1"/>
</dbReference>
<dbReference type="OrthoDB" id="7634782at2759"/>
<evidence type="ECO:0000256" key="1">
    <source>
        <dbReference type="ARBA" id="ARBA00004496"/>
    </source>
</evidence>
<keyword evidence="15" id="KW-1185">Reference proteome</keyword>
<dbReference type="GO" id="GO:0008270">
    <property type="term" value="F:zinc ion binding"/>
    <property type="evidence" value="ECO:0007669"/>
    <property type="project" value="UniProtKB-KW"/>
</dbReference>
<feature type="domain" description="NR LBD" evidence="13">
    <location>
        <begin position="135"/>
        <end position="360"/>
    </location>
</feature>
<dbReference type="EnsemblMetazoa" id="XM_038216480.1">
    <property type="protein sequence ID" value="XP_038072408.1"/>
    <property type="gene ID" value="LOC119740959"/>
</dbReference>
<dbReference type="RefSeq" id="XP_038072409.1">
    <property type="nucleotide sequence ID" value="XM_038216481.1"/>
</dbReference>
<reference evidence="14" key="1">
    <citation type="submission" date="2022-11" db="UniProtKB">
        <authorList>
            <consortium name="EnsemblMetazoa"/>
        </authorList>
    </citation>
    <scope>IDENTIFICATION</scope>
</reference>
<evidence type="ECO:0000256" key="3">
    <source>
        <dbReference type="ARBA" id="ARBA00022723"/>
    </source>
</evidence>
<dbReference type="GO" id="GO:0030154">
    <property type="term" value="P:cell differentiation"/>
    <property type="evidence" value="ECO:0007669"/>
    <property type="project" value="TreeGrafter"/>
</dbReference>
<dbReference type="PANTHER" id="PTHR24082">
    <property type="entry name" value="NUCLEAR HORMONE RECEPTOR"/>
    <property type="match status" value="1"/>
</dbReference>
<dbReference type="InterPro" id="IPR001728">
    <property type="entry name" value="ThyrH_rcpt"/>
</dbReference>
<dbReference type="Pfam" id="PF00104">
    <property type="entry name" value="Hormone_recep"/>
    <property type="match status" value="1"/>
</dbReference>
<evidence type="ECO:0000256" key="4">
    <source>
        <dbReference type="ARBA" id="ARBA00022771"/>
    </source>
</evidence>
<dbReference type="PROSITE" id="PS51843">
    <property type="entry name" value="NR_LBD"/>
    <property type="match status" value="1"/>
</dbReference>
<dbReference type="PRINTS" id="PR00398">
    <property type="entry name" value="STRDHORMONER"/>
</dbReference>
<evidence type="ECO:0000256" key="9">
    <source>
        <dbReference type="ARBA" id="ARBA00023170"/>
    </source>
</evidence>
<dbReference type="RefSeq" id="XP_038072408.1">
    <property type="nucleotide sequence ID" value="XM_038216480.1"/>
</dbReference>
<dbReference type="GO" id="GO:0004879">
    <property type="term" value="F:nuclear receptor activity"/>
    <property type="evidence" value="ECO:0007669"/>
    <property type="project" value="InterPro"/>
</dbReference>
<organism evidence="14 15">
    <name type="scientific">Patiria miniata</name>
    <name type="common">Bat star</name>
    <name type="synonym">Asterina miniata</name>
    <dbReference type="NCBI Taxonomy" id="46514"/>
    <lineage>
        <taxon>Eukaryota</taxon>
        <taxon>Metazoa</taxon>
        <taxon>Echinodermata</taxon>
        <taxon>Eleutherozoa</taxon>
        <taxon>Asterozoa</taxon>
        <taxon>Asteroidea</taxon>
        <taxon>Valvatacea</taxon>
        <taxon>Valvatida</taxon>
        <taxon>Asterinidae</taxon>
        <taxon>Patiria</taxon>
    </lineage>
</organism>
<dbReference type="PRINTS" id="PR00047">
    <property type="entry name" value="STROIDFINGER"/>
</dbReference>
<protein>
    <submittedName>
        <fullName evidence="14">Uncharacterized protein</fullName>
    </submittedName>
</protein>
<evidence type="ECO:0000259" key="12">
    <source>
        <dbReference type="PROSITE" id="PS51030"/>
    </source>
</evidence>
<evidence type="ECO:0000256" key="2">
    <source>
        <dbReference type="ARBA" id="ARBA00008092"/>
    </source>
</evidence>
<dbReference type="PANTHER" id="PTHR24082:SF473">
    <property type="entry name" value="ECDYSONE-INDUCED PROTEIN 75B, ISOFORM B"/>
    <property type="match status" value="1"/>
</dbReference>
<dbReference type="GO" id="GO:0005737">
    <property type="term" value="C:cytoplasm"/>
    <property type="evidence" value="ECO:0007669"/>
    <property type="project" value="UniProtKB-SubCell"/>
</dbReference>